<evidence type="ECO:0000313" key="3">
    <source>
        <dbReference type="Proteomes" id="UP001224775"/>
    </source>
</evidence>
<dbReference type="Proteomes" id="UP001224775">
    <property type="component" value="Unassembled WGS sequence"/>
</dbReference>
<feature type="compositionally biased region" description="Basic and acidic residues" evidence="1">
    <location>
        <begin position="138"/>
        <end position="154"/>
    </location>
</feature>
<feature type="compositionally biased region" description="Pro residues" evidence="1">
    <location>
        <begin position="50"/>
        <end position="93"/>
    </location>
</feature>
<feature type="region of interest" description="Disordered" evidence="1">
    <location>
        <begin position="1"/>
        <end position="173"/>
    </location>
</feature>
<sequence length="580" mass="63154">MPAACRPAPDATSPGNEKRRKIEQSPYPPPHAYPYAPPMTGSPKQGGAPHAPPGSPYYPHPDPYSYMPPPGHHYGPPPPHPQAGGFPPRPHLPPRFNHHQQYDSSYMAGPPQKQPASPGEAHNGAYPSPNTVTTMDSRSPEGSRNDLGNFEERVSNNNGNPPPPPSYSPASAPNMPPPYMPPPMGYHPSYPPPHYAHHAHHQYHSPHAPTGWACDYCNSKFNNWEECSAHEETCAAKSYYDGRNSHKNAKGRKMKLASFPTDFYMDHNAEYAVNDDRETYLLTTQNDKDSLSDRQCFVRSHFVEVFVADKSDMAARHSRGAQKLNENQIGLRCAYCVKLKPRDRSERAICYPSSISRIYQTVADMQRFHFESCVAIPPKVVAEYKSLKTTRPRGVGSPQGYWDKSAREIGLVDSPNGIKIGEEEGMETMVKQRKGATGLLETMESAPPAMESAPPVSEFPTQQPMNGYALPPAELPPVLASPGNDQDQGEQVTQASPGAPAAPDSLPVVSSPGTPGTEEAPSTPVITQAQEVKAPVPETREADANMLLMLKQTPESPTEDTEGGEGGESADLAVTNTVPV</sequence>
<keyword evidence="3" id="KW-1185">Reference proteome</keyword>
<evidence type="ECO:0000256" key="1">
    <source>
        <dbReference type="SAM" id="MobiDB-lite"/>
    </source>
</evidence>
<gene>
    <name evidence="2" type="ORF">QTG54_001110</name>
</gene>
<reference evidence="2" key="1">
    <citation type="submission" date="2023-06" db="EMBL/GenBank/DDBJ databases">
        <title>Survivors Of The Sea: Transcriptome response of Skeletonema marinoi to long-term dormancy.</title>
        <authorList>
            <person name="Pinder M.I.M."/>
            <person name="Kourtchenko O."/>
            <person name="Robertson E.K."/>
            <person name="Larsson T."/>
            <person name="Maumus F."/>
            <person name="Osuna-Cruz C.M."/>
            <person name="Vancaester E."/>
            <person name="Stenow R."/>
            <person name="Vandepoele K."/>
            <person name="Ploug H."/>
            <person name="Bruchert V."/>
            <person name="Godhe A."/>
            <person name="Topel M."/>
        </authorList>
    </citation>
    <scope>NUCLEOTIDE SEQUENCE</scope>
    <source>
        <strain evidence="2">R05AC</strain>
    </source>
</reference>
<feature type="compositionally biased region" description="Low complexity" evidence="1">
    <location>
        <begin position="444"/>
        <end position="458"/>
    </location>
</feature>
<dbReference type="EMBL" id="JATAAI010000001">
    <property type="protein sequence ID" value="KAK1749171.1"/>
    <property type="molecule type" value="Genomic_DNA"/>
</dbReference>
<feature type="compositionally biased region" description="Low complexity" evidence="1">
    <location>
        <begin position="469"/>
        <end position="482"/>
    </location>
</feature>
<comment type="caution">
    <text evidence="2">The sequence shown here is derived from an EMBL/GenBank/DDBJ whole genome shotgun (WGS) entry which is preliminary data.</text>
</comment>
<feature type="compositionally biased region" description="Polar residues" evidence="1">
    <location>
        <begin position="128"/>
        <end position="137"/>
    </location>
</feature>
<protein>
    <submittedName>
        <fullName evidence="2">Uncharacterized protein</fullName>
    </submittedName>
</protein>
<accession>A0AAD9DIJ8</accession>
<name>A0AAD9DIJ8_9STRA</name>
<evidence type="ECO:0000313" key="2">
    <source>
        <dbReference type="EMBL" id="KAK1749171.1"/>
    </source>
</evidence>
<proteinExistence type="predicted"/>
<feature type="compositionally biased region" description="Polar residues" evidence="1">
    <location>
        <begin position="483"/>
        <end position="496"/>
    </location>
</feature>
<dbReference type="AlphaFoldDB" id="A0AAD9DIJ8"/>
<feature type="compositionally biased region" description="Pro residues" evidence="1">
    <location>
        <begin position="26"/>
        <end position="37"/>
    </location>
</feature>
<feature type="region of interest" description="Disordered" evidence="1">
    <location>
        <begin position="444"/>
        <end position="536"/>
    </location>
</feature>
<organism evidence="2 3">
    <name type="scientific">Skeletonema marinoi</name>
    <dbReference type="NCBI Taxonomy" id="267567"/>
    <lineage>
        <taxon>Eukaryota</taxon>
        <taxon>Sar</taxon>
        <taxon>Stramenopiles</taxon>
        <taxon>Ochrophyta</taxon>
        <taxon>Bacillariophyta</taxon>
        <taxon>Coscinodiscophyceae</taxon>
        <taxon>Thalassiosirophycidae</taxon>
        <taxon>Thalassiosirales</taxon>
        <taxon>Skeletonemataceae</taxon>
        <taxon>Skeletonema</taxon>
        <taxon>Skeletonema marinoi-dohrnii complex</taxon>
    </lineage>
</organism>
<feature type="region of interest" description="Disordered" evidence="1">
    <location>
        <begin position="551"/>
        <end position="580"/>
    </location>
</feature>